<dbReference type="RefSeq" id="WP_350332330.1">
    <property type="nucleotide sequence ID" value="NZ_CP054719.1"/>
</dbReference>
<evidence type="ECO:0000313" key="3">
    <source>
        <dbReference type="Proteomes" id="UP000594001"/>
    </source>
</evidence>
<sequence length="315" mass="36491">MIAFLKATISNPDWALVIVTIIEIFISAFVLYCVTVIIPDRKEKKDQKAKLLAGLSALEKSRRTLLMFKNQYILQRAKNATRLAHYINNFAYIELHIKKNEEYLKFLHPVPRPSLATRINDDPLLSTHDDKVDITIINSGMNKLYDLSEKQIQQLYQSIFDNPELFSESPNTSYSEKTLLTKELPEKLYFIAIYNPGILIGIDQTTEELNQLNFMIIQWNDLVKRHQTIKNPTMQEMTTHVSYFLNFSSGFYKIGVDGTLMAIKISMDHLKEYASANYKDHKSFEIYGKSFQEDLMPALDEASKRIKENLDSMKI</sequence>
<keyword evidence="1" id="KW-1133">Transmembrane helix</keyword>
<dbReference type="KEGG" id="pbal:CPBP_00344"/>
<name>A0A7L9RSJ4_9PROT</name>
<proteinExistence type="predicted"/>
<protein>
    <submittedName>
        <fullName evidence="2">Uncharacterized protein</fullName>
    </submittedName>
</protein>
<dbReference type="EMBL" id="CP054719">
    <property type="protein sequence ID" value="QOL19580.1"/>
    <property type="molecule type" value="Genomic_DNA"/>
</dbReference>
<accession>A0A7L9RSJ4</accession>
<reference evidence="2 3" key="1">
    <citation type="submission" date="2020-06" db="EMBL/GenBank/DDBJ databases">
        <title>The endosymbiont of the kinetoplastid Bodo saltans is a Paracaedibacter-like alpha-proteobacterium possessing a putative toxin-antitoxin system.</title>
        <authorList>
            <person name="Midha S."/>
            <person name="Rigden D.J."/>
            <person name="Siozios S."/>
            <person name="Hurst G.D.D."/>
            <person name="Jackson A.P."/>
        </authorList>
    </citation>
    <scope>NUCLEOTIDE SEQUENCE [LARGE SCALE GENOMIC DNA]</scope>
    <source>
        <strain evidence="2">Lake Konstanz</strain>
    </source>
</reference>
<keyword evidence="3" id="KW-1185">Reference proteome</keyword>
<keyword evidence="1" id="KW-0472">Membrane</keyword>
<dbReference type="AlphaFoldDB" id="A0A7L9RSJ4"/>
<dbReference type="Proteomes" id="UP000594001">
    <property type="component" value="Chromosome"/>
</dbReference>
<keyword evidence="1" id="KW-0812">Transmembrane</keyword>
<gene>
    <name evidence="2" type="ORF">CPBP_00344</name>
</gene>
<feature type="transmembrane region" description="Helical" evidence="1">
    <location>
        <begin position="14"/>
        <end position="38"/>
    </location>
</feature>
<organism evidence="2 3">
    <name type="scientific">Candidatus Bodocaedibacter vickermanii</name>
    <dbReference type="NCBI Taxonomy" id="2741701"/>
    <lineage>
        <taxon>Bacteria</taxon>
        <taxon>Pseudomonadati</taxon>
        <taxon>Pseudomonadota</taxon>
        <taxon>Alphaproteobacteria</taxon>
        <taxon>Holosporales</taxon>
        <taxon>Candidatus Paracaedibacteraceae</taxon>
        <taxon>Candidatus Bodocaedibacter</taxon>
    </lineage>
</organism>
<evidence type="ECO:0000313" key="2">
    <source>
        <dbReference type="EMBL" id="QOL19580.1"/>
    </source>
</evidence>
<evidence type="ECO:0000256" key="1">
    <source>
        <dbReference type="SAM" id="Phobius"/>
    </source>
</evidence>